<comment type="caution">
    <text evidence="2">The sequence shown here is derived from an EMBL/GenBank/DDBJ whole genome shotgun (WGS) entry which is preliminary data.</text>
</comment>
<keyword evidence="3" id="KW-1185">Reference proteome</keyword>
<evidence type="ECO:0000313" key="2">
    <source>
        <dbReference type="EMBL" id="MBE8721901.1"/>
    </source>
</evidence>
<reference evidence="2 3" key="1">
    <citation type="submission" date="2018-02" db="EMBL/GenBank/DDBJ databases">
        <title>Sphingobacterium KA21.</title>
        <authorList>
            <person name="Vasarhelyi B.M."/>
            <person name="Deshmukh S."/>
            <person name="Balint B."/>
            <person name="Kukolya J."/>
        </authorList>
    </citation>
    <scope>NUCLEOTIDE SEQUENCE [LARGE SCALE GENOMIC DNA]</scope>
    <source>
        <strain evidence="2 3">Ka21</strain>
    </source>
</reference>
<evidence type="ECO:0000256" key="1">
    <source>
        <dbReference type="SAM" id="SignalP"/>
    </source>
</evidence>
<proteinExistence type="predicted"/>
<sequence length="191" mass="21392">MSNFIQPTVRIVICLTILSVNNAYAQLKSKVAFELEADPLAYMLNGYSIHAGITYGSFRSSAGIFAIKQPSFFTNNDSFSVYSSGFDLKTDYHFKKINGLFAGVQFTYGNDEIKLKTAPQTEENIRGLNIGIRSGYRIMFGKAENEHKGFYINPWVALIFASDAKDKVIGPETYRQSAVSIFPAVHLGWRF</sequence>
<accession>A0ABR9T977</accession>
<feature type="chain" id="PRO_5046069612" description="DUF3575 domain-containing protein" evidence="1">
    <location>
        <begin position="26"/>
        <end position="191"/>
    </location>
</feature>
<evidence type="ECO:0000313" key="3">
    <source>
        <dbReference type="Proteomes" id="UP000618319"/>
    </source>
</evidence>
<feature type="signal peptide" evidence="1">
    <location>
        <begin position="1"/>
        <end position="25"/>
    </location>
</feature>
<dbReference type="Proteomes" id="UP000618319">
    <property type="component" value="Unassembled WGS sequence"/>
</dbReference>
<organism evidence="2 3">
    <name type="scientific">Sphingobacterium pedocola</name>
    <dbReference type="NCBI Taxonomy" id="2082722"/>
    <lineage>
        <taxon>Bacteria</taxon>
        <taxon>Pseudomonadati</taxon>
        <taxon>Bacteroidota</taxon>
        <taxon>Sphingobacteriia</taxon>
        <taxon>Sphingobacteriales</taxon>
        <taxon>Sphingobacteriaceae</taxon>
        <taxon>Sphingobacterium</taxon>
    </lineage>
</organism>
<dbReference type="EMBL" id="PSKQ01000022">
    <property type="protein sequence ID" value="MBE8721901.1"/>
    <property type="molecule type" value="Genomic_DNA"/>
</dbReference>
<dbReference type="RefSeq" id="WP_196939824.1">
    <property type="nucleotide sequence ID" value="NZ_MU158690.1"/>
</dbReference>
<gene>
    <name evidence="2" type="ORF">C4F40_14325</name>
</gene>
<name>A0ABR9T977_9SPHI</name>
<keyword evidence="1" id="KW-0732">Signal</keyword>
<evidence type="ECO:0008006" key="4">
    <source>
        <dbReference type="Google" id="ProtNLM"/>
    </source>
</evidence>
<protein>
    <recommendedName>
        <fullName evidence="4">DUF3575 domain-containing protein</fullName>
    </recommendedName>
</protein>